<name>A0A223KM55_9BACI</name>
<dbReference type="InterPro" id="IPR001753">
    <property type="entry name" value="Enoyl-CoA_hydra/iso"/>
</dbReference>
<protein>
    <submittedName>
        <fullName evidence="2">Enoyl-CoA hydratase</fullName>
    </submittedName>
</protein>
<dbReference type="InterPro" id="IPR029045">
    <property type="entry name" value="ClpP/crotonase-like_dom_sf"/>
</dbReference>
<dbReference type="AlphaFoldDB" id="A0A223KM55"/>
<dbReference type="Proteomes" id="UP000215224">
    <property type="component" value="Chromosome"/>
</dbReference>
<reference evidence="2 3" key="1">
    <citation type="submission" date="2016-12" db="EMBL/GenBank/DDBJ databases">
        <title>The whole genome sequencing and assembly of Bacillus cohnii DSM 6307T strain.</title>
        <authorList>
            <person name="Lee Y.-J."/>
            <person name="Yi H."/>
            <person name="Bahn Y.-S."/>
            <person name="Kim J.F."/>
            <person name="Lee D.-W."/>
        </authorList>
    </citation>
    <scope>NUCLEOTIDE SEQUENCE [LARGE SCALE GENOMIC DNA]</scope>
    <source>
        <strain evidence="2 3">DSM 6307</strain>
    </source>
</reference>
<dbReference type="STRING" id="1314751.GCA_001591425_03521"/>
<organism evidence="2 3">
    <name type="scientific">Sutcliffiella cohnii</name>
    <dbReference type="NCBI Taxonomy" id="33932"/>
    <lineage>
        <taxon>Bacteria</taxon>
        <taxon>Bacillati</taxon>
        <taxon>Bacillota</taxon>
        <taxon>Bacilli</taxon>
        <taxon>Bacillales</taxon>
        <taxon>Bacillaceae</taxon>
        <taxon>Sutcliffiella</taxon>
    </lineage>
</organism>
<evidence type="ECO:0000313" key="2">
    <source>
        <dbReference type="EMBL" id="AST90476.1"/>
    </source>
</evidence>
<dbReference type="Pfam" id="PF00378">
    <property type="entry name" value="ECH_1"/>
    <property type="match status" value="1"/>
</dbReference>
<comment type="similarity">
    <text evidence="1">Belongs to the enoyl-CoA hydratase/isomerase family.</text>
</comment>
<keyword evidence="3" id="KW-1185">Reference proteome</keyword>
<accession>A0A223KM55</accession>
<dbReference type="PANTHER" id="PTHR43459">
    <property type="entry name" value="ENOYL-COA HYDRATASE"/>
    <property type="match status" value="1"/>
</dbReference>
<dbReference type="GO" id="GO:0003824">
    <property type="term" value="F:catalytic activity"/>
    <property type="evidence" value="ECO:0007669"/>
    <property type="project" value="UniProtKB-ARBA"/>
</dbReference>
<proteinExistence type="inferred from homology"/>
<dbReference type="EMBL" id="CP018866">
    <property type="protein sequence ID" value="AST90476.1"/>
    <property type="molecule type" value="Genomic_DNA"/>
</dbReference>
<dbReference type="Gene3D" id="3.90.226.10">
    <property type="entry name" value="2-enoyl-CoA Hydratase, Chain A, domain 1"/>
    <property type="match status" value="1"/>
</dbReference>
<dbReference type="RefSeq" id="WP_066419158.1">
    <property type="nucleotide sequence ID" value="NZ_CP018866.1"/>
</dbReference>
<dbReference type="PANTHER" id="PTHR43459:SF1">
    <property type="entry name" value="EG:BACN32G11.4 PROTEIN"/>
    <property type="match status" value="1"/>
</dbReference>
<dbReference type="NCBIfam" id="NF005804">
    <property type="entry name" value="PRK07659.1"/>
    <property type="match status" value="1"/>
</dbReference>
<dbReference type="InterPro" id="IPR014748">
    <property type="entry name" value="Enoyl-CoA_hydra_C"/>
</dbReference>
<evidence type="ECO:0000313" key="3">
    <source>
        <dbReference type="Proteomes" id="UP000215224"/>
    </source>
</evidence>
<dbReference type="KEGG" id="bcoh:BC6307_03890"/>
<dbReference type="CDD" id="cd06558">
    <property type="entry name" value="crotonase-like"/>
    <property type="match status" value="1"/>
</dbReference>
<dbReference type="SUPFAM" id="SSF52096">
    <property type="entry name" value="ClpP/crotonase"/>
    <property type="match status" value="1"/>
</dbReference>
<evidence type="ECO:0000256" key="1">
    <source>
        <dbReference type="ARBA" id="ARBA00005254"/>
    </source>
</evidence>
<gene>
    <name evidence="2" type="ORF">BC6307_03890</name>
</gene>
<sequence length="258" mass="28710">MKEWKNVQYEDNGKITKITLNRPDKLNSLNDELLYELEKALQEAAKSPSSILILTGKGKAFCAGGDIKMMLEEDEALYESVITTINNIVSTLYSLKKVTVCTINGAAAGLGLSIALACDKVVAVPTAILAMNFIGIGLIPDGGGHFFLKNRIGEANAKRIIWEGKKLHAKEAKELGLIDSIVESEIDDFILAEIKRLQLAPLQAMIETKTILQRTEYPILEQMLLLEKEGQRKMRHTKDHQEGIKAFFEKRVPHFKGC</sequence>
<dbReference type="Gene3D" id="1.10.12.10">
    <property type="entry name" value="Lyase 2-enoyl-coa Hydratase, Chain A, domain 2"/>
    <property type="match status" value="1"/>
</dbReference>